<dbReference type="EMBL" id="QJKJ01006798">
    <property type="protein sequence ID" value="RDX85439.1"/>
    <property type="molecule type" value="Genomic_DNA"/>
</dbReference>
<gene>
    <name evidence="2" type="ORF">CR513_33384</name>
</gene>
<feature type="non-terminal residue" evidence="2">
    <location>
        <position position="1"/>
    </location>
</feature>
<evidence type="ECO:0000256" key="1">
    <source>
        <dbReference type="SAM" id="MobiDB-lite"/>
    </source>
</evidence>
<evidence type="ECO:0000313" key="3">
    <source>
        <dbReference type="Proteomes" id="UP000257109"/>
    </source>
</evidence>
<proteinExistence type="predicted"/>
<keyword evidence="3" id="KW-1185">Reference proteome</keyword>
<feature type="region of interest" description="Disordered" evidence="1">
    <location>
        <begin position="1"/>
        <end position="22"/>
    </location>
</feature>
<dbReference type="Proteomes" id="UP000257109">
    <property type="component" value="Unassembled WGS sequence"/>
</dbReference>
<protein>
    <submittedName>
        <fullName evidence="2">Uncharacterized protein</fullName>
    </submittedName>
</protein>
<dbReference type="AlphaFoldDB" id="A0A371G4E3"/>
<comment type="caution">
    <text evidence="2">The sequence shown here is derived from an EMBL/GenBank/DDBJ whole genome shotgun (WGS) entry which is preliminary data.</text>
</comment>
<sequence>MENNFFSSTSNQGVAKKQSTLHANSKSHATNFVISNHIGFHTSSNISNGVILNLWIMDICSKNHIIPS</sequence>
<reference evidence="2" key="1">
    <citation type="submission" date="2018-05" db="EMBL/GenBank/DDBJ databases">
        <title>Draft genome of Mucuna pruriens seed.</title>
        <authorList>
            <person name="Nnadi N.E."/>
            <person name="Vos R."/>
            <person name="Hasami M.H."/>
            <person name="Devisetty U.K."/>
            <person name="Aguiy J.C."/>
        </authorList>
    </citation>
    <scope>NUCLEOTIDE SEQUENCE [LARGE SCALE GENOMIC DNA]</scope>
    <source>
        <strain evidence="2">JCA_2017</strain>
    </source>
</reference>
<accession>A0A371G4E3</accession>
<evidence type="ECO:0000313" key="2">
    <source>
        <dbReference type="EMBL" id="RDX85439.1"/>
    </source>
</evidence>
<organism evidence="2 3">
    <name type="scientific">Mucuna pruriens</name>
    <name type="common">Velvet bean</name>
    <name type="synonym">Dolichos pruriens</name>
    <dbReference type="NCBI Taxonomy" id="157652"/>
    <lineage>
        <taxon>Eukaryota</taxon>
        <taxon>Viridiplantae</taxon>
        <taxon>Streptophyta</taxon>
        <taxon>Embryophyta</taxon>
        <taxon>Tracheophyta</taxon>
        <taxon>Spermatophyta</taxon>
        <taxon>Magnoliopsida</taxon>
        <taxon>eudicotyledons</taxon>
        <taxon>Gunneridae</taxon>
        <taxon>Pentapetalae</taxon>
        <taxon>rosids</taxon>
        <taxon>fabids</taxon>
        <taxon>Fabales</taxon>
        <taxon>Fabaceae</taxon>
        <taxon>Papilionoideae</taxon>
        <taxon>50 kb inversion clade</taxon>
        <taxon>NPAAA clade</taxon>
        <taxon>indigoferoid/millettioid clade</taxon>
        <taxon>Phaseoleae</taxon>
        <taxon>Mucuna</taxon>
    </lineage>
</organism>
<name>A0A371G4E3_MUCPR</name>